<dbReference type="PROSITE" id="PS50005">
    <property type="entry name" value="TPR"/>
    <property type="match status" value="1"/>
</dbReference>
<dbReference type="OrthoDB" id="7860720at2"/>
<dbReference type="SMART" id="SM00028">
    <property type="entry name" value="TPR"/>
    <property type="match status" value="2"/>
</dbReference>
<dbReference type="EMBL" id="FXXP01000001">
    <property type="protein sequence ID" value="SMX27510.1"/>
    <property type="molecule type" value="Genomic_DNA"/>
</dbReference>
<dbReference type="GO" id="GO:0035269">
    <property type="term" value="P:protein O-linked glycosylation via mannose"/>
    <property type="evidence" value="ECO:0007669"/>
    <property type="project" value="TreeGrafter"/>
</dbReference>
<evidence type="ECO:0000313" key="3">
    <source>
        <dbReference type="Proteomes" id="UP000225972"/>
    </source>
</evidence>
<dbReference type="SUPFAM" id="SSF48452">
    <property type="entry name" value="TPR-like"/>
    <property type="match status" value="1"/>
</dbReference>
<gene>
    <name evidence="2" type="ORF">TRP8649_01615</name>
</gene>
<sequence length="181" mass="20304">MADLSALPSFLQAQDWEKAEQLLRRAAKAEAAPAEVFYNLAKVLEAAGKPRQRKVWLQRAIQARPGYGLAWFELGRISLEEDDLEAAWLAFSRVAALDPSDGDARRNLGRVALRLGYWDDARLAFMGATDREAKEAQYRIASEMGEDTTALRDELLQDKENRAETLRSLTRASKGSLPLRL</sequence>
<protein>
    <submittedName>
        <fullName evidence="2">Tetratricopeptide repeat protein</fullName>
    </submittedName>
</protein>
<dbReference type="Gene3D" id="1.25.40.10">
    <property type="entry name" value="Tetratricopeptide repeat domain"/>
    <property type="match status" value="1"/>
</dbReference>
<evidence type="ECO:0000256" key="1">
    <source>
        <dbReference type="PROSITE-ProRule" id="PRU00339"/>
    </source>
</evidence>
<accession>A0A238J9X1</accession>
<dbReference type="GO" id="GO:0000030">
    <property type="term" value="F:mannosyltransferase activity"/>
    <property type="evidence" value="ECO:0007669"/>
    <property type="project" value="TreeGrafter"/>
</dbReference>
<dbReference type="InterPro" id="IPR052384">
    <property type="entry name" value="TMTC_O-mannosyltransferase"/>
</dbReference>
<proteinExistence type="predicted"/>
<name>A0A238J9X1_9RHOB</name>
<keyword evidence="3" id="KW-1185">Reference proteome</keyword>
<keyword evidence="1" id="KW-0802">TPR repeat</keyword>
<dbReference type="Pfam" id="PF13432">
    <property type="entry name" value="TPR_16"/>
    <property type="match status" value="2"/>
</dbReference>
<dbReference type="RefSeq" id="WP_099243735.1">
    <property type="nucleotide sequence ID" value="NZ_FXXP01000001.1"/>
</dbReference>
<reference evidence="3" key="1">
    <citation type="submission" date="2017-05" db="EMBL/GenBank/DDBJ databases">
        <authorList>
            <person name="Rodrigo-Torres L."/>
            <person name="Arahal R. D."/>
            <person name="Lucena T."/>
        </authorList>
    </citation>
    <scope>NUCLEOTIDE SEQUENCE [LARGE SCALE GENOMIC DNA]</scope>
    <source>
        <strain evidence="3">CECT 8649</strain>
    </source>
</reference>
<feature type="repeat" description="TPR" evidence="1">
    <location>
        <begin position="68"/>
        <end position="101"/>
    </location>
</feature>
<organism evidence="2 3">
    <name type="scientific">Pelagimonas phthalicica</name>
    <dbReference type="NCBI Taxonomy" id="1037362"/>
    <lineage>
        <taxon>Bacteria</taxon>
        <taxon>Pseudomonadati</taxon>
        <taxon>Pseudomonadota</taxon>
        <taxon>Alphaproteobacteria</taxon>
        <taxon>Rhodobacterales</taxon>
        <taxon>Roseobacteraceae</taxon>
        <taxon>Pelagimonas</taxon>
    </lineage>
</organism>
<dbReference type="InterPro" id="IPR011990">
    <property type="entry name" value="TPR-like_helical_dom_sf"/>
</dbReference>
<dbReference type="InterPro" id="IPR019734">
    <property type="entry name" value="TPR_rpt"/>
</dbReference>
<dbReference type="Proteomes" id="UP000225972">
    <property type="component" value="Unassembled WGS sequence"/>
</dbReference>
<dbReference type="PANTHER" id="PTHR44216:SF3">
    <property type="entry name" value="PROTEIN O-MANNOSYL-TRANSFERASE TMTC2"/>
    <property type="match status" value="1"/>
</dbReference>
<dbReference type="PANTHER" id="PTHR44216">
    <property type="entry name" value="PROTEIN O-MANNOSYL-TRANSFERASE TMTC2"/>
    <property type="match status" value="1"/>
</dbReference>
<evidence type="ECO:0000313" key="2">
    <source>
        <dbReference type="EMBL" id="SMX27510.1"/>
    </source>
</evidence>
<dbReference type="AlphaFoldDB" id="A0A238J9X1"/>